<dbReference type="EMBL" id="JAINUG010000549">
    <property type="protein sequence ID" value="KAJ8366747.1"/>
    <property type="molecule type" value="Genomic_DNA"/>
</dbReference>
<sequence length="93" mass="10117">METDGVISSLTDWDSGMGICVAMGTPAPGGQEGKLTFKEQLLHHDVILRAVGVTRPAETAQTAMWCPRSLESCRMHPATHRVWGTQGSERPKL</sequence>
<organism evidence="1 2">
    <name type="scientific">Aldrovandia affinis</name>
    <dbReference type="NCBI Taxonomy" id="143900"/>
    <lineage>
        <taxon>Eukaryota</taxon>
        <taxon>Metazoa</taxon>
        <taxon>Chordata</taxon>
        <taxon>Craniata</taxon>
        <taxon>Vertebrata</taxon>
        <taxon>Euteleostomi</taxon>
        <taxon>Actinopterygii</taxon>
        <taxon>Neopterygii</taxon>
        <taxon>Teleostei</taxon>
        <taxon>Notacanthiformes</taxon>
        <taxon>Halosauridae</taxon>
        <taxon>Aldrovandia</taxon>
    </lineage>
</organism>
<comment type="caution">
    <text evidence="1">The sequence shown here is derived from an EMBL/GenBank/DDBJ whole genome shotgun (WGS) entry which is preliminary data.</text>
</comment>
<protein>
    <submittedName>
        <fullName evidence="1">Uncharacterized protein</fullName>
    </submittedName>
</protein>
<dbReference type="Proteomes" id="UP001221898">
    <property type="component" value="Unassembled WGS sequence"/>
</dbReference>
<dbReference type="AlphaFoldDB" id="A0AAD7R617"/>
<name>A0AAD7R617_9TELE</name>
<accession>A0AAD7R617</accession>
<evidence type="ECO:0000313" key="2">
    <source>
        <dbReference type="Proteomes" id="UP001221898"/>
    </source>
</evidence>
<proteinExistence type="predicted"/>
<evidence type="ECO:0000313" key="1">
    <source>
        <dbReference type="EMBL" id="KAJ8366747.1"/>
    </source>
</evidence>
<reference evidence="1" key="1">
    <citation type="journal article" date="2023" name="Science">
        <title>Genome structures resolve the early diversification of teleost fishes.</title>
        <authorList>
            <person name="Parey E."/>
            <person name="Louis A."/>
            <person name="Montfort J."/>
            <person name="Bouchez O."/>
            <person name="Roques C."/>
            <person name="Iampietro C."/>
            <person name="Lluch J."/>
            <person name="Castinel A."/>
            <person name="Donnadieu C."/>
            <person name="Desvignes T."/>
            <person name="Floi Bucao C."/>
            <person name="Jouanno E."/>
            <person name="Wen M."/>
            <person name="Mejri S."/>
            <person name="Dirks R."/>
            <person name="Jansen H."/>
            <person name="Henkel C."/>
            <person name="Chen W.J."/>
            <person name="Zahm M."/>
            <person name="Cabau C."/>
            <person name="Klopp C."/>
            <person name="Thompson A.W."/>
            <person name="Robinson-Rechavi M."/>
            <person name="Braasch I."/>
            <person name="Lecointre G."/>
            <person name="Bobe J."/>
            <person name="Postlethwait J.H."/>
            <person name="Berthelot C."/>
            <person name="Roest Crollius H."/>
            <person name="Guiguen Y."/>
        </authorList>
    </citation>
    <scope>NUCLEOTIDE SEQUENCE</scope>
    <source>
        <strain evidence="1">NC1722</strain>
    </source>
</reference>
<keyword evidence="2" id="KW-1185">Reference proteome</keyword>
<gene>
    <name evidence="1" type="ORF">AAFF_G00342790</name>
</gene>